<dbReference type="EMBL" id="AP026966">
    <property type="protein sequence ID" value="BDT60115.1"/>
    <property type="molecule type" value="Genomic_DNA"/>
</dbReference>
<keyword evidence="2" id="KW-1185">Reference proteome</keyword>
<dbReference type="RefSeq" id="WP_281909110.1">
    <property type="nucleotide sequence ID" value="NZ_AP026966.1"/>
</dbReference>
<name>A0ABN6TD09_9BURK</name>
<protein>
    <submittedName>
        <fullName evidence="1">Uncharacterized protein</fullName>
    </submittedName>
</protein>
<reference evidence="1" key="1">
    <citation type="submission" date="2022-11" db="EMBL/GenBank/DDBJ databases">
        <title>Isolation and characterization of PLA-degrading bacterium Massilia sp. from Antarctic soil.</title>
        <authorList>
            <person name="Sato K."/>
            <person name="Gomez-Fuentes C."/>
            <person name="Ahmad S.A."/>
            <person name="Zulkharnain A."/>
        </authorList>
    </citation>
    <scope>NUCLEOTIDE SEQUENCE</scope>
    <source>
        <strain evidence="1">N-3</strain>
    </source>
</reference>
<gene>
    <name evidence="1" type="ORF">MasN3_36090</name>
</gene>
<accession>A0ABN6TD09</accession>
<sequence length="245" mass="27549">MANYRPLVLVVIAGAALWWHYRTPEPTVLSFHLGQTFEEVAQNSTYPVMERSNHPADDATQFGATWVSEPAVIIRFTDPIHGFTLPPTKFAALTYEHNVASVLSTSPMLEKLPFDKAVAILENLQKQFKAGGWAPYEDDGSRWFDLTPEGKKRLHAAMLKPPFLEHYTLRVPKKYAMTFRFKCAEGCWTREPPYLFLIDVSISSDSHGWELGDPPIWDESHPAQQATIKPVASRAHAVVEGGGWS</sequence>
<dbReference type="Proteomes" id="UP001163336">
    <property type="component" value="Chromosome"/>
</dbReference>
<evidence type="ECO:0000313" key="2">
    <source>
        <dbReference type="Proteomes" id="UP001163336"/>
    </source>
</evidence>
<proteinExistence type="predicted"/>
<organism evidence="1 2">
    <name type="scientific">Massilia varians</name>
    <dbReference type="NCBI Taxonomy" id="457921"/>
    <lineage>
        <taxon>Bacteria</taxon>
        <taxon>Pseudomonadati</taxon>
        <taxon>Pseudomonadota</taxon>
        <taxon>Betaproteobacteria</taxon>
        <taxon>Burkholderiales</taxon>
        <taxon>Oxalobacteraceae</taxon>
        <taxon>Telluria group</taxon>
        <taxon>Massilia</taxon>
    </lineage>
</organism>
<evidence type="ECO:0000313" key="1">
    <source>
        <dbReference type="EMBL" id="BDT60115.1"/>
    </source>
</evidence>